<keyword evidence="3" id="KW-1185">Reference proteome</keyword>
<organism evidence="2 3">
    <name type="scientific">Jannaschia rubra</name>
    <dbReference type="NCBI Taxonomy" id="282197"/>
    <lineage>
        <taxon>Bacteria</taxon>
        <taxon>Pseudomonadati</taxon>
        <taxon>Pseudomonadota</taxon>
        <taxon>Alphaproteobacteria</taxon>
        <taxon>Rhodobacterales</taxon>
        <taxon>Roseobacteraceae</taxon>
        <taxon>Jannaschia</taxon>
    </lineage>
</organism>
<evidence type="ECO:0000313" key="2">
    <source>
        <dbReference type="EMBL" id="CTQ31664.1"/>
    </source>
</evidence>
<reference evidence="2 3" key="1">
    <citation type="submission" date="2015-07" db="EMBL/GenBank/DDBJ databases">
        <authorList>
            <person name="Noorani M."/>
        </authorList>
    </citation>
    <scope>NUCLEOTIDE SEQUENCE [LARGE SCALE GENOMIC DNA]</scope>
    <source>
        <strain evidence="2 3">CECT 5088</strain>
    </source>
</reference>
<evidence type="ECO:0000256" key="1">
    <source>
        <dbReference type="SAM" id="Phobius"/>
    </source>
</evidence>
<dbReference type="OrthoDB" id="8779206at2"/>
<sequence>MNFVRSIFGAVDRRYLVRAYVISAALLAYMIWAIPNQAGLQGHQKALMFGWATLTAILFPFAKLVWDELRDMLMGNTGFVHFGWWAIAVNYTLKIMVNVVLWFFAIGIAPLGVLYLWLRNRSAAAPVE</sequence>
<dbReference type="Proteomes" id="UP000048908">
    <property type="component" value="Unassembled WGS sequence"/>
</dbReference>
<dbReference type="RefSeq" id="WP_055681159.1">
    <property type="nucleotide sequence ID" value="NZ_CXPG01000010.1"/>
</dbReference>
<protein>
    <submittedName>
        <fullName evidence="2">Uncharacterized protein</fullName>
    </submittedName>
</protein>
<keyword evidence="1" id="KW-0812">Transmembrane</keyword>
<accession>A0A0M6XNS2</accession>
<feature type="transmembrane region" description="Helical" evidence="1">
    <location>
        <begin position="46"/>
        <end position="66"/>
    </location>
</feature>
<feature type="transmembrane region" description="Helical" evidence="1">
    <location>
        <begin position="99"/>
        <end position="118"/>
    </location>
</feature>
<proteinExistence type="predicted"/>
<evidence type="ECO:0000313" key="3">
    <source>
        <dbReference type="Proteomes" id="UP000048908"/>
    </source>
</evidence>
<name>A0A0M6XNS2_9RHOB</name>
<gene>
    <name evidence="2" type="ORF">JAN5088_00422</name>
</gene>
<keyword evidence="1" id="KW-1133">Transmembrane helix</keyword>
<dbReference type="EMBL" id="CXPG01000010">
    <property type="protein sequence ID" value="CTQ31664.1"/>
    <property type="molecule type" value="Genomic_DNA"/>
</dbReference>
<feature type="transmembrane region" description="Helical" evidence="1">
    <location>
        <begin position="15"/>
        <end position="34"/>
    </location>
</feature>
<dbReference type="STRING" id="282197.SAMN04488517_11916"/>
<dbReference type="AlphaFoldDB" id="A0A0M6XNS2"/>
<keyword evidence="1" id="KW-0472">Membrane</keyword>